<protein>
    <submittedName>
        <fullName evidence="3">Pilus assembly protein</fullName>
    </submittedName>
</protein>
<keyword evidence="1" id="KW-0472">Membrane</keyword>
<evidence type="ECO:0000313" key="3">
    <source>
        <dbReference type="EMBL" id="TKR31010.1"/>
    </source>
</evidence>
<name>A0A4U5JMT6_9GAMM</name>
<keyword evidence="1" id="KW-0812">Transmembrane</keyword>
<feature type="transmembrane region" description="Helical" evidence="1">
    <location>
        <begin position="20"/>
        <end position="38"/>
    </location>
</feature>
<reference evidence="3 4" key="1">
    <citation type="submission" date="2019-04" db="EMBL/GenBank/DDBJ databases">
        <title>Reference strain of H23.</title>
        <authorList>
            <person name="Luo X."/>
        </authorList>
    </citation>
    <scope>NUCLEOTIDE SEQUENCE [LARGE SCALE GENOMIC DNA]</scope>
    <source>
        <strain evidence="3 4">H23</strain>
    </source>
</reference>
<dbReference type="Pfam" id="PF14341">
    <property type="entry name" value="PilX_N"/>
    <property type="match status" value="1"/>
</dbReference>
<evidence type="ECO:0000259" key="2">
    <source>
        <dbReference type="Pfam" id="PF14341"/>
    </source>
</evidence>
<organism evidence="3 4">
    <name type="scientific">Luteimonas gilva</name>
    <dbReference type="NCBI Taxonomy" id="2572684"/>
    <lineage>
        <taxon>Bacteria</taxon>
        <taxon>Pseudomonadati</taxon>
        <taxon>Pseudomonadota</taxon>
        <taxon>Gammaproteobacteria</taxon>
        <taxon>Lysobacterales</taxon>
        <taxon>Lysobacteraceae</taxon>
        <taxon>Luteimonas</taxon>
    </lineage>
</organism>
<proteinExistence type="predicted"/>
<gene>
    <name evidence="3" type="ORF">FCE95_13060</name>
</gene>
<evidence type="ECO:0000256" key="1">
    <source>
        <dbReference type="SAM" id="Phobius"/>
    </source>
</evidence>
<evidence type="ECO:0000313" key="4">
    <source>
        <dbReference type="Proteomes" id="UP000308707"/>
    </source>
</evidence>
<feature type="domain" description="Type 4 fimbrial biogenesis protein PilX N-terminal" evidence="2">
    <location>
        <begin position="16"/>
        <end position="62"/>
    </location>
</feature>
<keyword evidence="4" id="KW-1185">Reference proteome</keyword>
<sequence>MRPIRPPVFPPRSRQRGAVLYVALMMLILLALIGVIGAQVSSMQERMSANYLASNMAFQRAEMEARSQEKCIEGAVNRVAACATSVDQYCDSPTEPDAVSWAGKGKMSDDKLARVRSIGKCIAGGMGLGMGKKPDSEEANPVFQISAYAADRAVDPSSSAAVDTIFRP</sequence>
<dbReference type="InterPro" id="IPR025746">
    <property type="entry name" value="PilX_N_dom"/>
</dbReference>
<dbReference type="RefSeq" id="WP_137267442.1">
    <property type="nucleotide sequence ID" value="NZ_SZUA01000002.1"/>
</dbReference>
<dbReference type="Proteomes" id="UP000308707">
    <property type="component" value="Unassembled WGS sequence"/>
</dbReference>
<keyword evidence="1" id="KW-1133">Transmembrane helix</keyword>
<accession>A0A4U5JMT6</accession>
<dbReference type="AlphaFoldDB" id="A0A4U5JMT6"/>
<comment type="caution">
    <text evidence="3">The sequence shown here is derived from an EMBL/GenBank/DDBJ whole genome shotgun (WGS) entry which is preliminary data.</text>
</comment>
<dbReference type="OrthoDB" id="6026687at2"/>
<dbReference type="EMBL" id="SZUA01000002">
    <property type="protein sequence ID" value="TKR31010.1"/>
    <property type="molecule type" value="Genomic_DNA"/>
</dbReference>